<dbReference type="GO" id="GO:0006506">
    <property type="term" value="P:GPI anchor biosynthetic process"/>
    <property type="evidence" value="ECO:0007669"/>
    <property type="project" value="UniProtKB-KW"/>
</dbReference>
<dbReference type="PANTHER" id="PTHR13304">
    <property type="entry name" value="GLYCOSYLPHOSPHATIDYLINOSITOL ANCHOR ATTACHMENT 1 PROTEIN"/>
    <property type="match status" value="1"/>
</dbReference>
<comment type="cofactor">
    <cofactor evidence="18">
        <name>Fe(2+)</name>
        <dbReference type="ChEBI" id="CHEBI:29033"/>
    </cofactor>
    <text evidence="18">Binds 1 Fe(2+) ion per subunit.</text>
</comment>
<dbReference type="GO" id="GO:0042765">
    <property type="term" value="C:GPI-anchor transamidase complex"/>
    <property type="evidence" value="ECO:0007669"/>
    <property type="project" value="InterPro"/>
</dbReference>
<evidence type="ECO:0000256" key="5">
    <source>
        <dbReference type="ARBA" id="ARBA00022692"/>
    </source>
</evidence>
<feature type="transmembrane region" description="Helical" evidence="20">
    <location>
        <begin position="496"/>
        <end position="525"/>
    </location>
</feature>
<evidence type="ECO:0000256" key="9">
    <source>
        <dbReference type="ARBA" id="ARBA00023004"/>
    </source>
</evidence>
<evidence type="ECO:0000256" key="8">
    <source>
        <dbReference type="ARBA" id="ARBA00022989"/>
    </source>
</evidence>
<accession>A0AA88PZ46</accession>
<evidence type="ECO:0000256" key="18">
    <source>
        <dbReference type="PIRSR" id="PIRSR604294-1"/>
    </source>
</evidence>
<dbReference type="InterPro" id="IPR004294">
    <property type="entry name" value="Carotenoid_Oase"/>
</dbReference>
<feature type="binding site" evidence="18">
    <location>
        <position position="902"/>
    </location>
    <ligand>
        <name>Fe cation</name>
        <dbReference type="ChEBI" id="CHEBI:24875"/>
        <note>catalytic</note>
    </ligand>
</feature>
<reference evidence="21" key="1">
    <citation type="submission" date="2023-08" db="EMBL/GenBank/DDBJ databases">
        <title>Chromosome-level Genome Assembly of mud carp (Cirrhinus molitorella).</title>
        <authorList>
            <person name="Liu H."/>
        </authorList>
    </citation>
    <scope>NUCLEOTIDE SEQUENCE</scope>
    <source>
        <strain evidence="21">Prfri</strain>
        <tissue evidence="21">Muscle</tissue>
    </source>
</reference>
<evidence type="ECO:0000256" key="15">
    <source>
        <dbReference type="ARBA" id="ARBA00093557"/>
    </source>
</evidence>
<feature type="transmembrane region" description="Helical" evidence="20">
    <location>
        <begin position="571"/>
        <end position="594"/>
    </location>
</feature>
<evidence type="ECO:0000256" key="1">
    <source>
        <dbReference type="ARBA" id="ARBA00004477"/>
    </source>
</evidence>
<keyword evidence="10 20" id="KW-0472">Membrane</keyword>
<evidence type="ECO:0000256" key="6">
    <source>
        <dbReference type="ARBA" id="ARBA00022723"/>
    </source>
</evidence>
<evidence type="ECO:0000256" key="14">
    <source>
        <dbReference type="ARBA" id="ARBA00093336"/>
    </source>
</evidence>
<organism evidence="21 22">
    <name type="scientific">Cirrhinus molitorella</name>
    <name type="common">mud carp</name>
    <dbReference type="NCBI Taxonomy" id="172907"/>
    <lineage>
        <taxon>Eukaryota</taxon>
        <taxon>Metazoa</taxon>
        <taxon>Chordata</taxon>
        <taxon>Craniata</taxon>
        <taxon>Vertebrata</taxon>
        <taxon>Euteleostomi</taxon>
        <taxon>Actinopterygii</taxon>
        <taxon>Neopterygii</taxon>
        <taxon>Teleostei</taxon>
        <taxon>Ostariophysi</taxon>
        <taxon>Cypriniformes</taxon>
        <taxon>Cyprinidae</taxon>
        <taxon>Labeoninae</taxon>
        <taxon>Labeonini</taxon>
        <taxon>Cirrhinus</taxon>
    </lineage>
</organism>
<keyword evidence="6 18" id="KW-0479">Metal-binding</keyword>
<feature type="transmembrane region" description="Helical" evidence="20">
    <location>
        <begin position="20"/>
        <end position="41"/>
    </location>
</feature>
<feature type="transmembrane region" description="Helical" evidence="20">
    <location>
        <begin position="537"/>
        <end position="559"/>
    </location>
</feature>
<keyword evidence="8 20" id="KW-1133">Transmembrane helix</keyword>
<keyword evidence="7" id="KW-0256">Endoplasmic reticulum</keyword>
<feature type="binding site" evidence="18">
    <location>
        <position position="769"/>
    </location>
    <ligand>
        <name>Fe cation</name>
        <dbReference type="ChEBI" id="CHEBI:24875"/>
        <note>catalytic</note>
    </ligand>
</feature>
<name>A0AA88PZ46_9TELE</name>
<dbReference type="FunFam" id="3.40.630.10:FF:000047">
    <property type="entry name" value="Glycosylphosphatidylinositol anchor attachment 1 protein"/>
    <property type="match status" value="1"/>
</dbReference>
<comment type="caution">
    <text evidence="21">The sequence shown here is derived from an EMBL/GenBank/DDBJ whole genome shotgun (WGS) entry which is preliminary data.</text>
</comment>
<gene>
    <name evidence="21" type="ORF">Q8A67_009551</name>
</gene>
<dbReference type="GO" id="GO:0016255">
    <property type="term" value="P:attachment of GPI anchor to protein"/>
    <property type="evidence" value="ECO:0007669"/>
    <property type="project" value="TreeGrafter"/>
</dbReference>
<feature type="transmembrane region" description="Helical" evidence="20">
    <location>
        <begin position="371"/>
        <end position="390"/>
    </location>
</feature>
<comment type="function">
    <text evidence="14">Component of the glycosylphosphatidylinositol-anchor (GPI-anchor) transamidase (GPI-T) complex that catalyzes the formation of the linkage between a proprotein and a GPI-anchor and participates in GPI anchored protein biosynthesis. Binds GPI-anchor.</text>
</comment>
<protein>
    <recommendedName>
        <fullName evidence="16">GPI-anchor transamidase component GPAA1</fullName>
    </recommendedName>
    <alternativeName>
        <fullName evidence="13">GAA1 protein homolog</fullName>
    </alternativeName>
    <alternativeName>
        <fullName evidence="17">Glycosylphosphatidylinositol anchor attachment 1 protein</fullName>
    </alternativeName>
</protein>
<dbReference type="InterPro" id="IPR007246">
    <property type="entry name" value="Gaa1"/>
</dbReference>
<comment type="similarity">
    <text evidence="3 19">Belongs to the carotenoid oxygenase family.</text>
</comment>
<evidence type="ECO:0000256" key="19">
    <source>
        <dbReference type="RuleBase" id="RU003799"/>
    </source>
</evidence>
<dbReference type="GO" id="GO:0046872">
    <property type="term" value="F:metal ion binding"/>
    <property type="evidence" value="ECO:0007669"/>
    <property type="project" value="UniProtKB-KW"/>
</dbReference>
<keyword evidence="9 18" id="KW-0408">Iron</keyword>
<comment type="pathway">
    <text evidence="2">Glycolipid biosynthesis; glycosylphosphatidylinositol-anchor biosynthesis.</text>
</comment>
<evidence type="ECO:0000256" key="2">
    <source>
        <dbReference type="ARBA" id="ARBA00004687"/>
    </source>
</evidence>
<keyword evidence="5 20" id="KW-0812">Transmembrane</keyword>
<dbReference type="GO" id="GO:0016702">
    <property type="term" value="F:oxidoreductase activity, acting on single donors with incorporation of molecular oxygen, incorporation of two atoms of oxygen"/>
    <property type="evidence" value="ECO:0007669"/>
    <property type="project" value="InterPro"/>
</dbReference>
<feature type="binding site" evidence="18">
    <location>
        <position position="1115"/>
    </location>
    <ligand>
        <name>Fe cation</name>
        <dbReference type="ChEBI" id="CHEBI:24875"/>
        <note>catalytic</note>
    </ligand>
</feature>
<evidence type="ECO:0000256" key="12">
    <source>
        <dbReference type="ARBA" id="ARBA00023180"/>
    </source>
</evidence>
<evidence type="ECO:0000256" key="3">
    <source>
        <dbReference type="ARBA" id="ARBA00006787"/>
    </source>
</evidence>
<dbReference type="AlphaFoldDB" id="A0AA88PZ46"/>
<keyword evidence="11" id="KW-1015">Disulfide bond</keyword>
<evidence type="ECO:0000256" key="16">
    <source>
        <dbReference type="ARBA" id="ARBA00093619"/>
    </source>
</evidence>
<dbReference type="PANTHER" id="PTHR13304:SF0">
    <property type="entry name" value="GLYCOSYLPHOSPHATIDYLINOSITOL ANCHOR ATTACHMENT 1 PROTEIN"/>
    <property type="match status" value="1"/>
</dbReference>
<dbReference type="EMBL" id="JAUYZG010000008">
    <property type="protein sequence ID" value="KAK2901436.1"/>
    <property type="molecule type" value="Genomic_DNA"/>
</dbReference>
<feature type="binding site" evidence="18">
    <location>
        <position position="830"/>
    </location>
    <ligand>
        <name>Fe cation</name>
        <dbReference type="ChEBI" id="CHEBI:24875"/>
        <note>catalytic</note>
    </ligand>
</feature>
<evidence type="ECO:0000256" key="4">
    <source>
        <dbReference type="ARBA" id="ARBA00022502"/>
    </source>
</evidence>
<evidence type="ECO:0000313" key="21">
    <source>
        <dbReference type="EMBL" id="KAK2901436.1"/>
    </source>
</evidence>
<dbReference type="Pfam" id="PF04114">
    <property type="entry name" value="Gaa1"/>
    <property type="match status" value="1"/>
</dbReference>
<keyword evidence="4" id="KW-0337">GPI-anchor biosynthesis</keyword>
<dbReference type="Proteomes" id="UP001187343">
    <property type="component" value="Unassembled WGS sequence"/>
</dbReference>
<comment type="subunit">
    <text evidence="15">Heteropentamer. Part of the GPI-anchor transamidase complex, consisting of PIGK, PIGT, PIGS, PIGU and GAA1. Interacts with PIGK.</text>
</comment>
<evidence type="ECO:0000256" key="13">
    <source>
        <dbReference type="ARBA" id="ARBA00083563"/>
    </source>
</evidence>
<evidence type="ECO:0000313" key="22">
    <source>
        <dbReference type="Proteomes" id="UP001187343"/>
    </source>
</evidence>
<evidence type="ECO:0000256" key="11">
    <source>
        <dbReference type="ARBA" id="ARBA00023157"/>
    </source>
</evidence>
<comment type="subcellular location">
    <subcellularLocation>
        <location evidence="1">Endoplasmic reticulum membrane</location>
        <topology evidence="1">Multi-pass membrane protein</topology>
    </subcellularLocation>
</comment>
<evidence type="ECO:0000256" key="10">
    <source>
        <dbReference type="ARBA" id="ARBA00023136"/>
    </source>
</evidence>
<dbReference type="Gene3D" id="3.40.630.10">
    <property type="entry name" value="Zn peptidases"/>
    <property type="match status" value="1"/>
</dbReference>
<proteinExistence type="inferred from homology"/>
<evidence type="ECO:0000256" key="17">
    <source>
        <dbReference type="ARBA" id="ARBA00093661"/>
    </source>
</evidence>
<keyword evidence="22" id="KW-1185">Reference proteome</keyword>
<dbReference type="Pfam" id="PF03055">
    <property type="entry name" value="RPE65"/>
    <property type="match status" value="1"/>
</dbReference>
<keyword evidence="12" id="KW-0325">Glycoprotein</keyword>
<evidence type="ECO:0000256" key="7">
    <source>
        <dbReference type="ARBA" id="ARBA00022824"/>
    </source>
</evidence>
<evidence type="ECO:0000256" key="20">
    <source>
        <dbReference type="SAM" id="Phobius"/>
    </source>
</evidence>
<sequence length="1120" mass="125744">MGLLSDPNRRKALTNLLTRLNTPICMVCYLAAIVWFMGLAFEPFTLRTYMSENAMGSTMVEERFSAGERALSTAKEFDAHKRKAGGMPVEWLVKSMQARGLEVFTQSFSRKLPFPDENKERYMVHGTNVYGILRAPRAPRTEALVITAPCSPGNSNNQAVGLLLALAQYFRNQVYWAKDIIFLVNEHDLIGMQAWLEGYHHTNITGMDYSPLQGRAGSIQAALSLELSSDVITSLDLILEGLNGQLPNLDLANLFYAFCQKLGVLCTIQGKLQRNDWDSAEGYTHAAQTMMLMVLKQACGRSWGDHGLFLRYHIEAASIRGINSFRHYKMDATTIGRLLEGMVRKLNNLLERLHQSYFFYLLPSLSRFVSIGYYMPAFGLLAVILLLRALDLWVHLGTPALEAVDGVGEAEQPSSPGVLTVLTPVVISHLTGVALYLLPVHLQEMAVEHFPVSETEAVVLTAIAIYTAGLALPHNTQRLLSGEGTEQGWKVLKLTALLYLAVLLGCTALINFSLGFILAVTLVPITASITPNMPKALSALAMVLLSPAFTILYCVFIYQELVEVPVGFSEGWMLFLSVISQGILDHALYGSLVFEHPAGGYKKIFETVEELNEPLPATVTGRIPSFIKGSLLRLGPGLFEVGAEPFYHLFDGQALMHKFDFSNGQVTYFRKFVKTDAYVRAMTEKRVVITEFGTCAYPDPCKNIFSRFFSYFKGVEVTDNCLVNVYPIGEDFYAVTETNYITKVNVETLETLKKVDLCDYVNINGVTAHPHIEKDGTVYNIGNCMGKGASLAYNIVRIPPKQKDKSDPIEKSKVVVQFPSAERFKPSYVHSFGMTENYFVFVETPIKIDLLKFLSAWSIRGSNYMDCFESDEEKGTWIHIARKHPGEYIDYKFRTAAMGLFHHINCYEDSGFIVVDLCAWKGFEFVYNYLWLANLRANWEEVKRNAMIAPQPEVRRYVLPLDPYREEQGKNLISLPYTTATATMRADGTIWLEPEVLFSGPRQAFEFPQINYKMNNGKNYTYAYALGLNHFIPDRICKLNVKTKETWVWQEPDSYPSEPLFVQNPDGVDEDDGILMTIVVSPGAQRPTFCLILNAKDLSEVARAEVDIISPVTFHGMYKP</sequence>